<gene>
    <name evidence="9" type="ORF">BDFB_010565</name>
</gene>
<comment type="similarity">
    <text evidence="8">Belongs to the insect chemoreceptor superfamily. Gustatory receptor (GR) family.</text>
</comment>
<name>A0A482VC21_ASBVE</name>
<dbReference type="AlphaFoldDB" id="A0A482VC21"/>
<evidence type="ECO:0000256" key="2">
    <source>
        <dbReference type="ARBA" id="ARBA00022475"/>
    </source>
</evidence>
<proteinExistence type="inferred from homology"/>
<comment type="caution">
    <text evidence="9">The sequence shown here is derived from an EMBL/GenBank/DDBJ whole genome shotgun (WGS) entry which is preliminary data.</text>
</comment>
<evidence type="ECO:0000256" key="1">
    <source>
        <dbReference type="ARBA" id="ARBA00004651"/>
    </source>
</evidence>
<evidence type="ECO:0000256" key="8">
    <source>
        <dbReference type="RuleBase" id="RU363108"/>
    </source>
</evidence>
<comment type="caution">
    <text evidence="8">Lacks conserved residue(s) required for the propagation of feature annotation.</text>
</comment>
<keyword evidence="2 8" id="KW-1003">Cell membrane</keyword>
<evidence type="ECO:0000256" key="6">
    <source>
        <dbReference type="ARBA" id="ARBA00023170"/>
    </source>
</evidence>
<dbReference type="InterPro" id="IPR013604">
    <property type="entry name" value="7TM_chemorcpt"/>
</dbReference>
<dbReference type="OrthoDB" id="6425201at2759"/>
<feature type="transmembrane region" description="Helical" evidence="8">
    <location>
        <begin position="202"/>
        <end position="226"/>
    </location>
</feature>
<dbReference type="GO" id="GO:0005886">
    <property type="term" value="C:plasma membrane"/>
    <property type="evidence" value="ECO:0007669"/>
    <property type="project" value="UniProtKB-SubCell"/>
</dbReference>
<organism evidence="9 10">
    <name type="scientific">Asbolus verrucosus</name>
    <name type="common">Desert ironclad beetle</name>
    <dbReference type="NCBI Taxonomy" id="1661398"/>
    <lineage>
        <taxon>Eukaryota</taxon>
        <taxon>Metazoa</taxon>
        <taxon>Ecdysozoa</taxon>
        <taxon>Arthropoda</taxon>
        <taxon>Hexapoda</taxon>
        <taxon>Insecta</taxon>
        <taxon>Pterygota</taxon>
        <taxon>Neoptera</taxon>
        <taxon>Endopterygota</taxon>
        <taxon>Coleoptera</taxon>
        <taxon>Polyphaga</taxon>
        <taxon>Cucujiformia</taxon>
        <taxon>Tenebrionidae</taxon>
        <taxon>Pimeliinae</taxon>
        <taxon>Asbolus</taxon>
    </lineage>
</organism>
<dbReference type="Pfam" id="PF08395">
    <property type="entry name" value="7tm_7"/>
    <property type="match status" value="1"/>
</dbReference>
<dbReference type="EMBL" id="QDEB01115522">
    <property type="protein sequence ID" value="RZB40827.1"/>
    <property type="molecule type" value="Genomic_DNA"/>
</dbReference>
<dbReference type="Proteomes" id="UP000292052">
    <property type="component" value="Unassembled WGS sequence"/>
</dbReference>
<comment type="function">
    <text evidence="8">Gustatory receptor which mediates acceptance or avoidance behavior, depending on its substrates.</text>
</comment>
<dbReference type="PANTHER" id="PTHR21143:SF133">
    <property type="entry name" value="GUSTATORY AND PHEROMONE RECEPTOR 32A-RELATED"/>
    <property type="match status" value="1"/>
</dbReference>
<evidence type="ECO:0000256" key="3">
    <source>
        <dbReference type="ARBA" id="ARBA00022692"/>
    </source>
</evidence>
<keyword evidence="7 8" id="KW-0807">Transducer</keyword>
<feature type="transmembrane region" description="Helical" evidence="8">
    <location>
        <begin position="319"/>
        <end position="340"/>
    </location>
</feature>
<dbReference type="PANTHER" id="PTHR21143">
    <property type="entry name" value="INVERTEBRATE GUSTATORY RECEPTOR"/>
    <property type="match status" value="1"/>
</dbReference>
<feature type="transmembrane region" description="Helical" evidence="8">
    <location>
        <begin position="238"/>
        <end position="261"/>
    </location>
</feature>
<keyword evidence="10" id="KW-1185">Reference proteome</keyword>
<dbReference type="GO" id="GO:0030424">
    <property type="term" value="C:axon"/>
    <property type="evidence" value="ECO:0007669"/>
    <property type="project" value="TreeGrafter"/>
</dbReference>
<evidence type="ECO:0000256" key="7">
    <source>
        <dbReference type="ARBA" id="ARBA00023224"/>
    </source>
</evidence>
<keyword evidence="6 8" id="KW-0675">Receptor</keyword>
<reference evidence="9 10" key="1">
    <citation type="submission" date="2017-03" db="EMBL/GenBank/DDBJ databases">
        <title>Genome of the blue death feigning beetle - Asbolus verrucosus.</title>
        <authorList>
            <person name="Rider S.D."/>
        </authorList>
    </citation>
    <scope>NUCLEOTIDE SEQUENCE [LARGE SCALE GENOMIC DNA]</scope>
    <source>
        <strain evidence="9">Butters</strain>
        <tissue evidence="9">Head and leg muscle</tissue>
    </source>
</reference>
<evidence type="ECO:0000313" key="9">
    <source>
        <dbReference type="EMBL" id="RZB40827.1"/>
    </source>
</evidence>
<evidence type="ECO:0000313" key="10">
    <source>
        <dbReference type="Proteomes" id="UP000292052"/>
    </source>
</evidence>
<keyword evidence="3 8" id="KW-0812">Transmembrane</keyword>
<dbReference type="GO" id="GO:0050909">
    <property type="term" value="P:sensory perception of taste"/>
    <property type="evidence" value="ECO:0007669"/>
    <property type="project" value="InterPro"/>
</dbReference>
<evidence type="ECO:0000256" key="4">
    <source>
        <dbReference type="ARBA" id="ARBA00022989"/>
    </source>
</evidence>
<evidence type="ECO:0000256" key="5">
    <source>
        <dbReference type="ARBA" id="ARBA00023136"/>
    </source>
</evidence>
<dbReference type="GO" id="GO:0008049">
    <property type="term" value="P:male courtship behavior"/>
    <property type="evidence" value="ECO:0007669"/>
    <property type="project" value="TreeGrafter"/>
</dbReference>
<accession>A0A482VC21</accession>
<dbReference type="GO" id="GO:0043025">
    <property type="term" value="C:neuronal cell body"/>
    <property type="evidence" value="ECO:0007669"/>
    <property type="project" value="TreeGrafter"/>
</dbReference>
<comment type="subcellular location">
    <subcellularLocation>
        <location evidence="1 8">Cell membrane</location>
        <topology evidence="1 8">Multi-pass membrane protein</topology>
    </subcellularLocation>
</comment>
<keyword evidence="4 8" id="KW-1133">Transmembrane helix</keyword>
<sequence length="341" mass="40407">LWFVICNDHVFFGNDTNLFKIHLQINGNSPVFVRTFVDKVFRICPTVVVCPIILNRQIKLLLIKVQNIKLYSFTSPNKHVKRNIWCPIMLFGSLLLNLMFMPFMGAKTKLFVYIWFPRFVNASDTLFLRDILYYISDKFELINLQLQRQICSVDLFKLFPLTTTNKIKLLEEDDINFNIQRIEELSHMHYNLINLATEIVKLFEITVILSLILWFESIIETVYYIIYMTVNELDQDLIHYGLNVTYVMFLFCWLFVLVSSFSHTQNKANRTATYVHDIWNKYAVSGKVDRRVRHLQLTSIRLLNTKLQFTAMDFFNLDWTLCHTIIAAVTTYVVILIQFYI</sequence>
<keyword evidence="5 8" id="KW-0472">Membrane</keyword>
<dbReference type="GO" id="GO:0007165">
    <property type="term" value="P:signal transduction"/>
    <property type="evidence" value="ECO:0007669"/>
    <property type="project" value="UniProtKB-KW"/>
</dbReference>
<dbReference type="GO" id="GO:0007635">
    <property type="term" value="P:chemosensory behavior"/>
    <property type="evidence" value="ECO:0007669"/>
    <property type="project" value="TreeGrafter"/>
</dbReference>
<dbReference type="GO" id="GO:0030425">
    <property type="term" value="C:dendrite"/>
    <property type="evidence" value="ECO:0007669"/>
    <property type="project" value="TreeGrafter"/>
</dbReference>
<protein>
    <recommendedName>
        <fullName evidence="8">Gustatory receptor</fullName>
    </recommendedName>
</protein>
<feature type="non-terminal residue" evidence="9">
    <location>
        <position position="1"/>
    </location>
</feature>
<feature type="transmembrane region" description="Helical" evidence="8">
    <location>
        <begin position="84"/>
        <end position="104"/>
    </location>
</feature>